<dbReference type="Pfam" id="PF00989">
    <property type="entry name" value="PAS"/>
    <property type="match status" value="1"/>
</dbReference>
<dbReference type="Pfam" id="PF02518">
    <property type="entry name" value="HATPase_c"/>
    <property type="match status" value="1"/>
</dbReference>
<accession>A0ABU4U8Q4</accession>
<dbReference type="InterPro" id="IPR035965">
    <property type="entry name" value="PAS-like_dom_sf"/>
</dbReference>
<keyword evidence="4" id="KW-0175">Coiled coil</keyword>
<dbReference type="InterPro" id="IPR001610">
    <property type="entry name" value="PAC"/>
</dbReference>
<dbReference type="PROSITE" id="PS50109">
    <property type="entry name" value="HIS_KIN"/>
    <property type="match status" value="1"/>
</dbReference>
<dbReference type="CDD" id="cd00130">
    <property type="entry name" value="PAS"/>
    <property type="match status" value="2"/>
</dbReference>
<dbReference type="InterPro" id="IPR013767">
    <property type="entry name" value="PAS_fold"/>
</dbReference>
<dbReference type="Proteomes" id="UP001284537">
    <property type="component" value="Unassembled WGS sequence"/>
</dbReference>
<sequence length="862" mass="97400">MSNFAHETDLLYGIIDSIKEAVIVFDTTYTIVCVNRAAELMLGIGSTADWENRHYLFTADGNTPFPVALLPCFQPVDPGMTEEAIELIVKRADGSAVRVNVSGRGLADRHGTISAWLTILSDIPVPNNPEKHAEILDYQHNLGSVLNHMPAMIGYWDKNLINKFGNKAYEEWFGFTSENLLGKHIREVIGDHLYTLNKPFIDAVLKGEPQYFERTIVNFAGATRHTQAAYLPDGAAGQVKGFFVLVTDITALKSAQKRVSESEARLRAMYDSLPFLAWMKDRNGKYIQANKHWLNAVGIDHLHDSKDVTDFDIWPEGLAEHYRAVDQEVMLTRQQISLTERAFDAGRETWTETIKAPIVDDKDDVLGTIGLARDITESRSAEERLRNYNERLSLATKAAAIGICEWDLALGVGDWDERMYEMFGIPVGTPIDYQIWSALVVVEDLPRTEATLRKLIRDQQEKHWEFRIRRQSDGALRFIQASAIIAGDPKSGGQKIVGVNRDVSNFKLIENALRESEAHLAHAQAQAHLGSWSLNLREHSLKWSDENYRIFGMPLGTPISYERFLKCVHPADRHYVRHAWEAAMRGAPYDIQHRIVANGKIKWLRERADLVFAGDGSFVRGIGTSQDITELKIIEKDLESSRLQLRQLAARREKAREEERKHMAREVHDELGQMLTALRMEMSLLRMKFAINNRELAEQIRNIMELLDQTIQVTRDVATSLRPSAIEMGIVPALEWLVRKFAEQSGIQCDLLYPEDDFDMDEECAIVIFRIAQESLTNVLRHAAASKVKIAVNLDKDHYCLKIDDNGRGFDTHAPTKTKSFGLIGIRERSLMLGGETSISSAPGQGTSIQVRIPANPKRPEL</sequence>
<proteinExistence type="predicted"/>
<evidence type="ECO:0000256" key="4">
    <source>
        <dbReference type="SAM" id="Coils"/>
    </source>
</evidence>
<dbReference type="SMART" id="SM00086">
    <property type="entry name" value="PAC"/>
    <property type="match status" value="5"/>
</dbReference>
<dbReference type="InterPro" id="IPR013655">
    <property type="entry name" value="PAS_fold_3"/>
</dbReference>
<comment type="caution">
    <text evidence="8">The sequence shown here is derived from an EMBL/GenBank/DDBJ whole genome shotgun (WGS) entry which is preliminary data.</text>
</comment>
<dbReference type="InterPro" id="IPR000700">
    <property type="entry name" value="PAS-assoc_C"/>
</dbReference>
<dbReference type="InterPro" id="IPR036890">
    <property type="entry name" value="HATPase_C_sf"/>
</dbReference>
<evidence type="ECO:0000313" key="8">
    <source>
        <dbReference type="EMBL" id="MDX8125796.1"/>
    </source>
</evidence>
<evidence type="ECO:0000256" key="2">
    <source>
        <dbReference type="ARBA" id="ARBA00022777"/>
    </source>
</evidence>
<feature type="coiled-coil region" evidence="4">
    <location>
        <begin position="631"/>
        <end position="665"/>
    </location>
</feature>
<dbReference type="NCBIfam" id="TIGR00229">
    <property type="entry name" value="sensory_box"/>
    <property type="match status" value="2"/>
</dbReference>
<dbReference type="InterPro" id="IPR013656">
    <property type="entry name" value="PAS_4"/>
</dbReference>
<dbReference type="InterPro" id="IPR011712">
    <property type="entry name" value="Sig_transdc_His_kin_sub3_dim/P"/>
</dbReference>
<dbReference type="Pfam" id="PF08448">
    <property type="entry name" value="PAS_4"/>
    <property type="match status" value="2"/>
</dbReference>
<dbReference type="SMART" id="SM00091">
    <property type="entry name" value="PAS"/>
    <property type="match status" value="5"/>
</dbReference>
<evidence type="ECO:0000313" key="9">
    <source>
        <dbReference type="Proteomes" id="UP001284537"/>
    </source>
</evidence>
<dbReference type="PANTHER" id="PTHR24421:SF59">
    <property type="entry name" value="OXYGEN SENSOR HISTIDINE KINASE NREB"/>
    <property type="match status" value="1"/>
</dbReference>
<dbReference type="SUPFAM" id="SSF55785">
    <property type="entry name" value="PYP-like sensor domain (PAS domain)"/>
    <property type="match status" value="5"/>
</dbReference>
<dbReference type="Pfam" id="PF08447">
    <property type="entry name" value="PAS_3"/>
    <property type="match status" value="2"/>
</dbReference>
<evidence type="ECO:0000259" key="7">
    <source>
        <dbReference type="PROSITE" id="PS50113"/>
    </source>
</evidence>
<evidence type="ECO:0000256" key="3">
    <source>
        <dbReference type="ARBA" id="ARBA00023012"/>
    </source>
</evidence>
<feature type="domain" description="Histidine kinase" evidence="6">
    <location>
        <begin position="666"/>
        <end position="857"/>
    </location>
</feature>
<dbReference type="Gene3D" id="1.20.5.1930">
    <property type="match status" value="1"/>
</dbReference>
<dbReference type="Pfam" id="PF07730">
    <property type="entry name" value="HisKA_3"/>
    <property type="match status" value="1"/>
</dbReference>
<feature type="domain" description="PAC" evidence="7">
    <location>
        <begin position="462"/>
        <end position="515"/>
    </location>
</feature>
<keyword evidence="9" id="KW-1185">Reference proteome</keyword>
<dbReference type="RefSeq" id="WP_319960220.1">
    <property type="nucleotide sequence ID" value="NZ_JAXARY010000001.1"/>
</dbReference>
<protein>
    <submittedName>
        <fullName evidence="8">PAS domain S-box protein</fullName>
    </submittedName>
</protein>
<evidence type="ECO:0000259" key="6">
    <source>
        <dbReference type="PROSITE" id="PS50109"/>
    </source>
</evidence>
<organism evidence="8 9">
    <name type="scientific">Methylomonas defluvii</name>
    <dbReference type="NCBI Taxonomy" id="3045149"/>
    <lineage>
        <taxon>Bacteria</taxon>
        <taxon>Pseudomonadati</taxon>
        <taxon>Pseudomonadota</taxon>
        <taxon>Gammaproteobacteria</taxon>
        <taxon>Methylococcales</taxon>
        <taxon>Methylococcaceae</taxon>
        <taxon>Methylomonas</taxon>
    </lineage>
</organism>
<dbReference type="PROSITE" id="PS50113">
    <property type="entry name" value="PAC"/>
    <property type="match status" value="3"/>
</dbReference>
<dbReference type="InterPro" id="IPR003594">
    <property type="entry name" value="HATPase_dom"/>
</dbReference>
<feature type="domain" description="PAC" evidence="7">
    <location>
        <begin position="332"/>
        <end position="387"/>
    </location>
</feature>
<feature type="domain" description="PAC" evidence="7">
    <location>
        <begin position="585"/>
        <end position="640"/>
    </location>
</feature>
<dbReference type="SMART" id="SM00387">
    <property type="entry name" value="HATPase_c"/>
    <property type="match status" value="1"/>
</dbReference>
<dbReference type="SUPFAM" id="SSF55874">
    <property type="entry name" value="ATPase domain of HSP90 chaperone/DNA topoisomerase II/histidine kinase"/>
    <property type="match status" value="1"/>
</dbReference>
<dbReference type="InterPro" id="IPR005467">
    <property type="entry name" value="His_kinase_dom"/>
</dbReference>
<dbReference type="CDD" id="cd16917">
    <property type="entry name" value="HATPase_UhpB-NarQ-NarX-like"/>
    <property type="match status" value="1"/>
</dbReference>
<keyword evidence="2" id="KW-0418">Kinase</keyword>
<dbReference type="Gene3D" id="3.30.450.20">
    <property type="entry name" value="PAS domain"/>
    <property type="match status" value="5"/>
</dbReference>
<dbReference type="PANTHER" id="PTHR24421">
    <property type="entry name" value="NITRATE/NITRITE SENSOR PROTEIN NARX-RELATED"/>
    <property type="match status" value="1"/>
</dbReference>
<dbReference type="InterPro" id="IPR050482">
    <property type="entry name" value="Sensor_HK_TwoCompSys"/>
</dbReference>
<keyword evidence="1" id="KW-0808">Transferase</keyword>
<gene>
    <name evidence="8" type="ORF">QLH52_00735</name>
</gene>
<evidence type="ECO:0000256" key="1">
    <source>
        <dbReference type="ARBA" id="ARBA00022679"/>
    </source>
</evidence>
<reference evidence="8 9" key="1">
    <citation type="submission" date="2023-11" db="EMBL/GenBank/DDBJ databases">
        <authorList>
            <person name="Ouyang M.-Y."/>
        </authorList>
    </citation>
    <scope>NUCLEOTIDE SEQUENCE [LARGE SCALE GENOMIC DNA]</scope>
    <source>
        <strain evidence="8 9">OY6</strain>
    </source>
</reference>
<name>A0ABU4U8Q4_9GAMM</name>
<dbReference type="InterPro" id="IPR000014">
    <property type="entry name" value="PAS"/>
</dbReference>
<keyword evidence="3" id="KW-0902">Two-component regulatory system</keyword>
<dbReference type="Gene3D" id="3.30.565.10">
    <property type="entry name" value="Histidine kinase-like ATPase, C-terminal domain"/>
    <property type="match status" value="1"/>
</dbReference>
<feature type="compositionally biased region" description="Polar residues" evidence="5">
    <location>
        <begin position="839"/>
        <end position="850"/>
    </location>
</feature>
<evidence type="ECO:0000256" key="5">
    <source>
        <dbReference type="SAM" id="MobiDB-lite"/>
    </source>
</evidence>
<dbReference type="Gene3D" id="2.10.70.100">
    <property type="match status" value="1"/>
</dbReference>
<dbReference type="EMBL" id="JAXARY010000001">
    <property type="protein sequence ID" value="MDX8125796.1"/>
    <property type="molecule type" value="Genomic_DNA"/>
</dbReference>
<feature type="region of interest" description="Disordered" evidence="5">
    <location>
        <begin position="839"/>
        <end position="862"/>
    </location>
</feature>
<feature type="coiled-coil region" evidence="4">
    <location>
        <begin position="371"/>
        <end position="398"/>
    </location>
</feature>